<feature type="transmembrane region" description="Helical" evidence="1">
    <location>
        <begin position="16"/>
        <end position="36"/>
    </location>
</feature>
<keyword evidence="1" id="KW-0812">Transmembrane</keyword>
<evidence type="ECO:0000313" key="2">
    <source>
        <dbReference type="EMBL" id="PRQ53307.1"/>
    </source>
</evidence>
<gene>
    <name evidence="2" type="ORF">RchiOBHm_Chr2g0165101</name>
</gene>
<keyword evidence="3" id="KW-1185">Reference proteome</keyword>
<protein>
    <submittedName>
        <fullName evidence="2">Uncharacterized protein</fullName>
    </submittedName>
</protein>
<keyword evidence="1" id="KW-0472">Membrane</keyword>
<proteinExistence type="predicted"/>
<evidence type="ECO:0000256" key="1">
    <source>
        <dbReference type="SAM" id="Phobius"/>
    </source>
</evidence>
<organism evidence="2 3">
    <name type="scientific">Rosa chinensis</name>
    <name type="common">China rose</name>
    <dbReference type="NCBI Taxonomy" id="74649"/>
    <lineage>
        <taxon>Eukaryota</taxon>
        <taxon>Viridiplantae</taxon>
        <taxon>Streptophyta</taxon>
        <taxon>Embryophyta</taxon>
        <taxon>Tracheophyta</taxon>
        <taxon>Spermatophyta</taxon>
        <taxon>Magnoliopsida</taxon>
        <taxon>eudicotyledons</taxon>
        <taxon>Gunneridae</taxon>
        <taxon>Pentapetalae</taxon>
        <taxon>rosids</taxon>
        <taxon>fabids</taxon>
        <taxon>Rosales</taxon>
        <taxon>Rosaceae</taxon>
        <taxon>Rosoideae</taxon>
        <taxon>Rosoideae incertae sedis</taxon>
        <taxon>Rosa</taxon>
    </lineage>
</organism>
<dbReference type="Proteomes" id="UP000238479">
    <property type="component" value="Chromosome 2"/>
</dbReference>
<accession>A0A2P6S3Q9</accession>
<dbReference type="EMBL" id="PDCK01000040">
    <property type="protein sequence ID" value="PRQ53307.1"/>
    <property type="molecule type" value="Genomic_DNA"/>
</dbReference>
<dbReference type="Gramene" id="PRQ53307">
    <property type="protein sequence ID" value="PRQ53307"/>
    <property type="gene ID" value="RchiOBHm_Chr2g0165101"/>
</dbReference>
<keyword evidence="1" id="KW-1133">Transmembrane helix</keyword>
<evidence type="ECO:0000313" key="3">
    <source>
        <dbReference type="Proteomes" id="UP000238479"/>
    </source>
</evidence>
<name>A0A2P6S3Q9_ROSCH</name>
<comment type="caution">
    <text evidence="2">The sequence shown here is derived from an EMBL/GenBank/DDBJ whole genome shotgun (WGS) entry which is preliminary data.</text>
</comment>
<dbReference type="AlphaFoldDB" id="A0A2P6S3Q9"/>
<reference evidence="2 3" key="1">
    <citation type="journal article" date="2018" name="Nat. Genet.">
        <title>The Rosa genome provides new insights in the design of modern roses.</title>
        <authorList>
            <person name="Bendahmane M."/>
        </authorList>
    </citation>
    <scope>NUCLEOTIDE SEQUENCE [LARGE SCALE GENOMIC DNA]</scope>
    <source>
        <strain evidence="3">cv. Old Blush</strain>
    </source>
</reference>
<sequence>MLQEAGAKYPFIPSKIMLASTVFRYKTLFIFLFIFFPHGF</sequence>